<dbReference type="EC" id="4.2.2.12" evidence="6"/>
<dbReference type="GO" id="GO:0009055">
    <property type="term" value="F:electron transfer activity"/>
    <property type="evidence" value="ECO:0007669"/>
    <property type="project" value="InterPro"/>
</dbReference>
<gene>
    <name evidence="6" type="primary">xly_5</name>
    <name evidence="6" type="ORF">Mal15_52830</name>
</gene>
<accession>A0A5B9MMR1</accession>
<dbReference type="InterPro" id="IPR033803">
    <property type="entry name" value="CBD-like_Golvesin-Xly"/>
</dbReference>
<proteinExistence type="predicted"/>
<name>A0A5B9MMR1_9BACT</name>
<keyword evidence="4" id="KW-0175">Coiled coil</keyword>
<evidence type="ECO:0000259" key="5">
    <source>
        <dbReference type="PROSITE" id="PS51007"/>
    </source>
</evidence>
<dbReference type="Pfam" id="PF07587">
    <property type="entry name" value="PSD1"/>
    <property type="match status" value="1"/>
</dbReference>
<dbReference type="InterPro" id="IPR011444">
    <property type="entry name" value="DUF1549"/>
</dbReference>
<keyword evidence="3" id="KW-0349">Heme</keyword>
<evidence type="ECO:0000256" key="3">
    <source>
        <dbReference type="PROSITE-ProRule" id="PRU00433"/>
    </source>
</evidence>
<evidence type="ECO:0000313" key="6">
    <source>
        <dbReference type="EMBL" id="QEG01207.1"/>
    </source>
</evidence>
<sequence>MRTRIPSPPLCTLTSLVIALCWALCWIGPGARVATATEPGSEAFFEQKIRPVLIKHCYECHSADSDEIGGSLWLDSAGAMREGGDSGPAIRPGDADASLLISAIRYESSEMPPDAPLPPAVVDDFIKWIDAGAIDPRKQSPGDAARPATIEIDLEQGRKFWAFRPLTDFRRGLSEDSLESVRQNLIDQGVDDQLAEHGIRPVGPAPPETRLRRLAFDLTGLPPDDSITERWAAAPSKETWSQIVDELLASRAFAQHWARHWMDVARYADSNGSDFNATFHDAWRYRDYLIDSFDGDRPLDEMIRQQVAGDLLPAATDQQRYDNVVATTFLMLGPKMLSERAKQKLTLDVVDEQIDTIGRAFLGMTLGCARCHDHKFDPIPTEDYYALAGIFRSTQTLNGESQKYVSTWNRVELPTTDDHRRSLDEHRSTIASLEKQIKETTQELQAAQRSENNGIIVDDSEATKVGDWTASTYTKGFIGAGYVHDDNANKGKLSIEFRKRLPQDGEYVVRFAYSSNGNRAATVPVTIATADGNEQLIVSERKSSDTPPWHVLGTFTFSADKDAVVTIRNDDTDGYVIADAIAFLPVEQAAQSDESRQLAERIATAQHRLDALKQQLDATKKNAPPPLPVAMAPRDLPTDAIADSPVHIRGEVSNVGEVVPRGFLQVCGPGDASIDSPAGSGRVELAQWLTDPDNPLVARVMVNRVWMHLMGEGIVRTVDNFGTRGERPSHPQLLDALAIDFMRQGWQLKPLIRRIVLSEAYSRSSEFDDPAAASDPENRLLWRAHRKRLTAESIRDTMLHAAGVLTEEERTEPVADKGVLVTKNNAVTKDVASGLDQPVRSVYLPVIRSNVPPLMTALDAADPDLLVGKRPTTNVPGQALVLINSADVAGWAQQAADRIYQSESTWRERLRAAYRICLSRQPSPDDMQMAEHYIGLTDSDDDATTKERFADFVAAIFATTEFRMLD</sequence>
<keyword evidence="7" id="KW-1185">Reference proteome</keyword>
<dbReference type="GO" id="GO:0020037">
    <property type="term" value="F:heme binding"/>
    <property type="evidence" value="ECO:0007669"/>
    <property type="project" value="InterPro"/>
</dbReference>
<dbReference type="Pfam" id="PF25275">
    <property type="entry name" value="Golvesin_C"/>
    <property type="match status" value="1"/>
</dbReference>
<dbReference type="Pfam" id="PF07583">
    <property type="entry name" value="PSCyt2"/>
    <property type="match status" value="1"/>
</dbReference>
<keyword evidence="1 3" id="KW-0479">Metal-binding</keyword>
<evidence type="ECO:0000256" key="1">
    <source>
        <dbReference type="ARBA" id="ARBA00022723"/>
    </source>
</evidence>
<dbReference type="PANTHER" id="PTHR35889:SF3">
    <property type="entry name" value="F-BOX DOMAIN-CONTAINING PROTEIN"/>
    <property type="match status" value="1"/>
</dbReference>
<dbReference type="Proteomes" id="UP000321353">
    <property type="component" value="Chromosome"/>
</dbReference>
<dbReference type="AlphaFoldDB" id="A0A5B9MMR1"/>
<reference evidence="6 7" key="1">
    <citation type="submission" date="2019-02" db="EMBL/GenBank/DDBJ databases">
        <title>Planctomycetal bacteria perform biofilm scaping via a novel small molecule.</title>
        <authorList>
            <person name="Jeske O."/>
            <person name="Boedeker C."/>
            <person name="Wiegand S."/>
            <person name="Breitling P."/>
            <person name="Kallscheuer N."/>
            <person name="Jogler M."/>
            <person name="Rohde M."/>
            <person name="Petersen J."/>
            <person name="Medema M.H."/>
            <person name="Surup F."/>
            <person name="Jogler C."/>
        </authorList>
    </citation>
    <scope>NUCLEOTIDE SEQUENCE [LARGE SCALE GENOMIC DNA]</scope>
    <source>
        <strain evidence="6 7">Mal15</strain>
    </source>
</reference>
<dbReference type="InterPro" id="IPR009056">
    <property type="entry name" value="Cyt_c-like_dom"/>
</dbReference>
<keyword evidence="2 3" id="KW-0408">Iron</keyword>
<protein>
    <submittedName>
        <fullName evidence="6">Xanthan lyase</fullName>
        <ecNumber evidence="6">4.2.2.12</ecNumber>
    </submittedName>
</protein>
<dbReference type="InterPro" id="IPR011429">
    <property type="entry name" value="Cyt_c_Planctomycete-type"/>
</dbReference>
<evidence type="ECO:0000313" key="7">
    <source>
        <dbReference type="Proteomes" id="UP000321353"/>
    </source>
</evidence>
<dbReference type="GO" id="GO:0046872">
    <property type="term" value="F:metal ion binding"/>
    <property type="evidence" value="ECO:0007669"/>
    <property type="project" value="UniProtKB-KW"/>
</dbReference>
<dbReference type="InterPro" id="IPR022655">
    <property type="entry name" value="DUF1553"/>
</dbReference>
<dbReference type="KEGG" id="smam:Mal15_52830"/>
<feature type="domain" description="Cytochrome c" evidence="5">
    <location>
        <begin position="35"/>
        <end position="189"/>
    </location>
</feature>
<dbReference type="GO" id="GO:0047492">
    <property type="term" value="F:xanthan lyase activity"/>
    <property type="evidence" value="ECO:0007669"/>
    <property type="project" value="UniProtKB-EC"/>
</dbReference>
<evidence type="ECO:0000256" key="4">
    <source>
        <dbReference type="SAM" id="Coils"/>
    </source>
</evidence>
<organism evidence="6 7">
    <name type="scientific">Stieleria maiorica</name>
    <dbReference type="NCBI Taxonomy" id="2795974"/>
    <lineage>
        <taxon>Bacteria</taxon>
        <taxon>Pseudomonadati</taxon>
        <taxon>Planctomycetota</taxon>
        <taxon>Planctomycetia</taxon>
        <taxon>Pirellulales</taxon>
        <taxon>Pirellulaceae</taxon>
        <taxon>Stieleria</taxon>
    </lineage>
</organism>
<dbReference type="PANTHER" id="PTHR35889">
    <property type="entry name" value="CYCLOINULO-OLIGOSACCHARIDE FRUCTANOTRANSFERASE-RELATED"/>
    <property type="match status" value="1"/>
</dbReference>
<dbReference type="Pfam" id="PF07635">
    <property type="entry name" value="PSCyt1"/>
    <property type="match status" value="1"/>
</dbReference>
<keyword evidence="6" id="KW-0456">Lyase</keyword>
<feature type="coiled-coil region" evidence="4">
    <location>
        <begin position="416"/>
        <end position="450"/>
    </location>
</feature>
<dbReference type="RefSeq" id="WP_147870312.1">
    <property type="nucleotide sequence ID" value="NZ_CP036264.1"/>
</dbReference>
<evidence type="ECO:0000256" key="2">
    <source>
        <dbReference type="ARBA" id="ARBA00023004"/>
    </source>
</evidence>
<dbReference type="EMBL" id="CP036264">
    <property type="protein sequence ID" value="QEG01207.1"/>
    <property type="molecule type" value="Genomic_DNA"/>
</dbReference>
<dbReference type="Gene3D" id="2.60.120.260">
    <property type="entry name" value="Galactose-binding domain-like"/>
    <property type="match status" value="1"/>
</dbReference>
<dbReference type="PROSITE" id="PS51007">
    <property type="entry name" value="CYTC"/>
    <property type="match status" value="1"/>
</dbReference>
<feature type="coiled-coil region" evidence="4">
    <location>
        <begin position="595"/>
        <end position="622"/>
    </location>
</feature>